<name>A0AAJ8LI90_9TREE</name>
<organism evidence="1 2">
    <name type="scientific">Kwoniella shandongensis</name>
    <dbReference type="NCBI Taxonomy" id="1734106"/>
    <lineage>
        <taxon>Eukaryota</taxon>
        <taxon>Fungi</taxon>
        <taxon>Dikarya</taxon>
        <taxon>Basidiomycota</taxon>
        <taxon>Agaricomycotina</taxon>
        <taxon>Tremellomycetes</taxon>
        <taxon>Tremellales</taxon>
        <taxon>Cryptococcaceae</taxon>
        <taxon>Kwoniella</taxon>
    </lineage>
</organism>
<dbReference type="KEGG" id="ksn:43588174"/>
<dbReference type="GeneID" id="43588174"/>
<protein>
    <submittedName>
        <fullName evidence="1">Uncharacterized protein</fullName>
    </submittedName>
</protein>
<dbReference type="Proteomes" id="UP000322225">
    <property type="component" value="Chromosome 7"/>
</dbReference>
<sequence>MHGSPSSPRQSSFKRAAIWVLERKAKLTSATTCAHPATDLPELCKCSPEEFILSVRMTCLGEQEGGVAAQMTGIDEGRTPSAFVVTA</sequence>
<reference evidence="1" key="2">
    <citation type="submission" date="2024-01" db="EMBL/GenBank/DDBJ databases">
        <title>Comparative genomics of Cryptococcus and Kwoniella reveals pathogenesis evolution and contrasting modes of karyotype evolution via chromosome fusion or intercentromeric recombination.</title>
        <authorList>
            <person name="Coelho M.A."/>
            <person name="David-Palma M."/>
            <person name="Shea T."/>
            <person name="Bowers K."/>
            <person name="McGinley-Smith S."/>
            <person name="Mohammad A.W."/>
            <person name="Gnirke A."/>
            <person name="Yurkov A.M."/>
            <person name="Nowrousian M."/>
            <person name="Sun S."/>
            <person name="Cuomo C.A."/>
            <person name="Heitman J."/>
        </authorList>
    </citation>
    <scope>NUCLEOTIDE SEQUENCE</scope>
    <source>
        <strain evidence="1">CBS 12478</strain>
    </source>
</reference>
<keyword evidence="2" id="KW-1185">Reference proteome</keyword>
<gene>
    <name evidence="1" type="ORF">CI109_104217</name>
</gene>
<dbReference type="RefSeq" id="XP_065823514.1">
    <property type="nucleotide sequence ID" value="XM_065967442.1"/>
</dbReference>
<evidence type="ECO:0000313" key="1">
    <source>
        <dbReference type="EMBL" id="WWD19753.1"/>
    </source>
</evidence>
<proteinExistence type="predicted"/>
<evidence type="ECO:0000313" key="2">
    <source>
        <dbReference type="Proteomes" id="UP000322225"/>
    </source>
</evidence>
<accession>A0AAJ8LI90</accession>
<dbReference type="AlphaFoldDB" id="A0AAJ8LI90"/>
<reference evidence="1" key="1">
    <citation type="submission" date="2017-08" db="EMBL/GenBank/DDBJ databases">
        <authorList>
            <person name="Cuomo C."/>
            <person name="Billmyre B."/>
            <person name="Heitman J."/>
        </authorList>
    </citation>
    <scope>NUCLEOTIDE SEQUENCE</scope>
    <source>
        <strain evidence="1">CBS 12478</strain>
    </source>
</reference>
<dbReference type="EMBL" id="CP144057">
    <property type="protein sequence ID" value="WWD19753.1"/>
    <property type="molecule type" value="Genomic_DNA"/>
</dbReference>